<organism evidence="1 2">
    <name type="scientific">Solanum commersonii</name>
    <name type="common">Commerson's wild potato</name>
    <name type="synonym">Commerson's nightshade</name>
    <dbReference type="NCBI Taxonomy" id="4109"/>
    <lineage>
        <taxon>Eukaryota</taxon>
        <taxon>Viridiplantae</taxon>
        <taxon>Streptophyta</taxon>
        <taxon>Embryophyta</taxon>
        <taxon>Tracheophyta</taxon>
        <taxon>Spermatophyta</taxon>
        <taxon>Magnoliopsida</taxon>
        <taxon>eudicotyledons</taxon>
        <taxon>Gunneridae</taxon>
        <taxon>Pentapetalae</taxon>
        <taxon>asterids</taxon>
        <taxon>lamiids</taxon>
        <taxon>Solanales</taxon>
        <taxon>Solanaceae</taxon>
        <taxon>Solanoideae</taxon>
        <taxon>Solaneae</taxon>
        <taxon>Solanum</taxon>
    </lineage>
</organism>
<evidence type="ECO:0000313" key="2">
    <source>
        <dbReference type="Proteomes" id="UP000824120"/>
    </source>
</evidence>
<dbReference type="Proteomes" id="UP000824120">
    <property type="component" value="Chromosome 2"/>
</dbReference>
<dbReference type="AlphaFoldDB" id="A0A9J6AET3"/>
<comment type="caution">
    <text evidence="1">The sequence shown here is derived from an EMBL/GenBank/DDBJ whole genome shotgun (WGS) entry which is preliminary data.</text>
</comment>
<keyword evidence="2" id="KW-1185">Reference proteome</keyword>
<accession>A0A9J6AET3</accession>
<proteinExistence type="predicted"/>
<evidence type="ECO:0000313" key="1">
    <source>
        <dbReference type="EMBL" id="KAG5623165.1"/>
    </source>
</evidence>
<protein>
    <submittedName>
        <fullName evidence="1">Uncharacterized protein</fullName>
    </submittedName>
</protein>
<reference evidence="1 2" key="1">
    <citation type="submission" date="2020-09" db="EMBL/GenBank/DDBJ databases">
        <title>De no assembly of potato wild relative species, Solanum commersonii.</title>
        <authorList>
            <person name="Cho K."/>
        </authorList>
    </citation>
    <scope>NUCLEOTIDE SEQUENCE [LARGE SCALE GENOMIC DNA]</scope>
    <source>
        <strain evidence="1">LZ3.2</strain>
        <tissue evidence="1">Leaf</tissue>
    </source>
</reference>
<name>A0A9J6AET3_SOLCO</name>
<dbReference type="EMBL" id="JACXVP010000002">
    <property type="protein sequence ID" value="KAG5623165.1"/>
    <property type="molecule type" value="Genomic_DNA"/>
</dbReference>
<gene>
    <name evidence="1" type="ORF">H5410_008383</name>
</gene>
<sequence length="92" mass="10817">MVMPEINYQLLHNYADHIQNWGWICNIHSQASRSFTRCNYVWRCIVPSECSLIVEELKQTTLCFQVSGKLHLSLRSSRKIATYQAIIHHIEI</sequence>
<dbReference type="OrthoDB" id="429932at2759"/>